<organism evidence="1 2">
    <name type="scientific">Avibacterium volantium</name>
    <name type="common">Pasteurella volantium</name>
    <dbReference type="NCBI Taxonomy" id="762"/>
    <lineage>
        <taxon>Bacteria</taxon>
        <taxon>Pseudomonadati</taxon>
        <taxon>Pseudomonadota</taxon>
        <taxon>Gammaproteobacteria</taxon>
        <taxon>Pasteurellales</taxon>
        <taxon>Pasteurellaceae</taxon>
        <taxon>Avibacterium</taxon>
    </lineage>
</organism>
<dbReference type="RefSeq" id="WP_126372498.1">
    <property type="nucleotide sequence ID" value="NZ_LR134167.1"/>
</dbReference>
<name>A0A447SRJ6_AVIVO</name>
<proteinExistence type="predicted"/>
<keyword evidence="2" id="KW-1185">Reference proteome</keyword>
<protein>
    <submittedName>
        <fullName evidence="1">Uncharacterized protein</fullName>
    </submittedName>
</protein>
<dbReference type="Proteomes" id="UP000268198">
    <property type="component" value="Chromosome"/>
</dbReference>
<sequence>MSNQYTVNELKEIFSNEGYHILNFPNIPHNVIFLEINGDAYMINLLYDGIQIIYRALHKRPFSLDKINQWNSENLLGKLHRDEDDENVLFVKLVQIGLGEKLEAEKIIMLIELFQHIITTIDFDHLLQ</sequence>
<evidence type="ECO:0000313" key="2">
    <source>
        <dbReference type="Proteomes" id="UP000268198"/>
    </source>
</evidence>
<dbReference type="EMBL" id="LR134167">
    <property type="protein sequence ID" value="VEB24321.1"/>
    <property type="molecule type" value="Genomic_DNA"/>
</dbReference>
<reference evidence="1 2" key="1">
    <citation type="submission" date="2018-12" db="EMBL/GenBank/DDBJ databases">
        <authorList>
            <consortium name="Pathogen Informatics"/>
        </authorList>
    </citation>
    <scope>NUCLEOTIDE SEQUENCE [LARGE SCALE GENOMIC DNA]</scope>
    <source>
        <strain evidence="1 2">NCTC3438</strain>
    </source>
</reference>
<evidence type="ECO:0000313" key="1">
    <source>
        <dbReference type="EMBL" id="VEB24321.1"/>
    </source>
</evidence>
<accession>A0A447SRJ6</accession>
<dbReference type="AlphaFoldDB" id="A0A447SRJ6"/>
<dbReference type="KEGG" id="avt:NCTC3438_01458"/>
<gene>
    <name evidence="1" type="ORF">NCTC3438_01458</name>
</gene>